<feature type="compositionally biased region" description="Polar residues" evidence="1">
    <location>
        <begin position="1"/>
        <end position="11"/>
    </location>
</feature>
<gene>
    <name evidence="2" type="ORF">LTR62_005233</name>
</gene>
<feature type="region of interest" description="Disordered" evidence="1">
    <location>
        <begin position="1"/>
        <end position="44"/>
    </location>
</feature>
<comment type="caution">
    <text evidence="2">The sequence shown here is derived from an EMBL/GenBank/DDBJ whole genome shotgun (WGS) entry which is preliminary data.</text>
</comment>
<accession>A0AAN7TH20</accession>
<evidence type="ECO:0000313" key="2">
    <source>
        <dbReference type="EMBL" id="KAK5111205.1"/>
    </source>
</evidence>
<sequence>MEKAANNQLTNDDLIRFALEEQSPKRSEMAGEREKSKAEIKASPSHHTASLNIIRDLSAPKYESTSPLLYLQQQVRTMFTHGPERAKCAFVLLIDANSGVRTTSTSLSTRILALRWDSSAAAASLVMLLAWPQERMSPLLDRQLAWPSAGQPTLREVREGQRHFFLPAYREAKAAAKGPEAKSTLLEVFLVDVHSLRLQKDGAESSKPCTSFSHTFVVAFGPEGMIVWQGCGGEGWGYGLDTYISPEHNGARIRSWEDAGAFADRVEKLTEHKGKWDKKCNNFYKHCFGVDLRQICSVEGVVPALTPKYEAWLKILVFEDLTVEQLRKFSY</sequence>
<dbReference type="EMBL" id="JAVRRL010000041">
    <property type="protein sequence ID" value="KAK5111205.1"/>
    <property type="molecule type" value="Genomic_DNA"/>
</dbReference>
<proteinExistence type="predicted"/>
<evidence type="ECO:0000256" key="1">
    <source>
        <dbReference type="SAM" id="MobiDB-lite"/>
    </source>
</evidence>
<protein>
    <submittedName>
        <fullName evidence="2">Uncharacterized protein</fullName>
    </submittedName>
</protein>
<name>A0AAN7TH20_9PEZI</name>
<feature type="compositionally biased region" description="Basic and acidic residues" evidence="1">
    <location>
        <begin position="13"/>
        <end position="40"/>
    </location>
</feature>
<dbReference type="AlphaFoldDB" id="A0AAN7TH20"/>
<evidence type="ECO:0000313" key="3">
    <source>
        <dbReference type="Proteomes" id="UP001310890"/>
    </source>
</evidence>
<organism evidence="2 3">
    <name type="scientific">Meristemomyces frigidus</name>
    <dbReference type="NCBI Taxonomy" id="1508187"/>
    <lineage>
        <taxon>Eukaryota</taxon>
        <taxon>Fungi</taxon>
        <taxon>Dikarya</taxon>
        <taxon>Ascomycota</taxon>
        <taxon>Pezizomycotina</taxon>
        <taxon>Dothideomycetes</taxon>
        <taxon>Dothideomycetidae</taxon>
        <taxon>Mycosphaerellales</taxon>
        <taxon>Teratosphaeriaceae</taxon>
        <taxon>Meristemomyces</taxon>
    </lineage>
</organism>
<reference evidence="2" key="1">
    <citation type="submission" date="2023-08" db="EMBL/GenBank/DDBJ databases">
        <title>Black Yeasts Isolated from many extreme environments.</title>
        <authorList>
            <person name="Coleine C."/>
            <person name="Stajich J.E."/>
            <person name="Selbmann L."/>
        </authorList>
    </citation>
    <scope>NUCLEOTIDE SEQUENCE</scope>
    <source>
        <strain evidence="2">CCFEE 5401</strain>
    </source>
</reference>
<dbReference type="Proteomes" id="UP001310890">
    <property type="component" value="Unassembled WGS sequence"/>
</dbReference>